<keyword evidence="1" id="KW-1133">Transmembrane helix</keyword>
<keyword evidence="1" id="KW-0812">Transmembrane</keyword>
<feature type="transmembrane region" description="Helical" evidence="1">
    <location>
        <begin position="78"/>
        <end position="100"/>
    </location>
</feature>
<evidence type="ECO:0000313" key="3">
    <source>
        <dbReference type="Proteomes" id="UP000271162"/>
    </source>
</evidence>
<keyword evidence="1" id="KW-0472">Membrane</keyword>
<dbReference type="WBParaSite" id="NBR_0001296001-mRNA-1">
    <property type="protein sequence ID" value="NBR_0001296001-mRNA-1"/>
    <property type="gene ID" value="NBR_0001296001"/>
</dbReference>
<evidence type="ECO:0000313" key="2">
    <source>
        <dbReference type="EMBL" id="VDL76550.1"/>
    </source>
</evidence>
<proteinExistence type="predicted"/>
<evidence type="ECO:0000256" key="1">
    <source>
        <dbReference type="SAM" id="Phobius"/>
    </source>
</evidence>
<dbReference type="EMBL" id="UYSL01020900">
    <property type="protein sequence ID" value="VDL76550.1"/>
    <property type="molecule type" value="Genomic_DNA"/>
</dbReference>
<dbReference type="Proteomes" id="UP000271162">
    <property type="component" value="Unassembled WGS sequence"/>
</dbReference>
<gene>
    <name evidence="2" type="ORF">NBR_LOCUS12961</name>
</gene>
<sequence>MVPFKMSVYLHMMASSIPTSAFMNDTNAWMLNASATERAPNVLLSMYRNLNTALYIMRSEHKVFKRDIGMQRRNASFITWYVVVFCISAIITSMAEVAIVRRMFRAY</sequence>
<reference evidence="2 3" key="2">
    <citation type="submission" date="2018-11" db="EMBL/GenBank/DDBJ databases">
        <authorList>
            <consortium name="Pathogen Informatics"/>
        </authorList>
    </citation>
    <scope>NUCLEOTIDE SEQUENCE [LARGE SCALE GENOMIC DNA]</scope>
</reference>
<name>A0A0N4Y9I1_NIPBR</name>
<accession>A0A0N4Y9I1</accession>
<dbReference type="AlphaFoldDB" id="A0A0N4Y9I1"/>
<keyword evidence="3" id="KW-1185">Reference proteome</keyword>
<organism evidence="4">
    <name type="scientific">Nippostrongylus brasiliensis</name>
    <name type="common">Rat hookworm</name>
    <dbReference type="NCBI Taxonomy" id="27835"/>
    <lineage>
        <taxon>Eukaryota</taxon>
        <taxon>Metazoa</taxon>
        <taxon>Ecdysozoa</taxon>
        <taxon>Nematoda</taxon>
        <taxon>Chromadorea</taxon>
        <taxon>Rhabditida</taxon>
        <taxon>Rhabditina</taxon>
        <taxon>Rhabditomorpha</taxon>
        <taxon>Strongyloidea</taxon>
        <taxon>Heligmosomidae</taxon>
        <taxon>Nippostrongylus</taxon>
    </lineage>
</organism>
<reference evidence="4" key="1">
    <citation type="submission" date="2017-02" db="UniProtKB">
        <authorList>
            <consortium name="WormBaseParasite"/>
        </authorList>
    </citation>
    <scope>IDENTIFICATION</scope>
</reference>
<evidence type="ECO:0000313" key="4">
    <source>
        <dbReference type="WBParaSite" id="NBR_0001296001-mRNA-1"/>
    </source>
</evidence>
<protein>
    <submittedName>
        <fullName evidence="4">GOLD domain-containing protein</fullName>
    </submittedName>
</protein>